<feature type="chain" id="PRO_5010183687" description="Cellulase (Glycosyl hydrolase family 5)" evidence="1">
    <location>
        <begin position="29"/>
        <end position="550"/>
    </location>
</feature>
<proteinExistence type="predicted"/>
<gene>
    <name evidence="2" type="ORF">SAMN04488561_0699</name>
</gene>
<dbReference type="OrthoDB" id="5168682at2"/>
<dbReference type="EMBL" id="FNUC01000003">
    <property type="protein sequence ID" value="SEE20772.1"/>
    <property type="molecule type" value="Genomic_DNA"/>
</dbReference>
<keyword evidence="3" id="KW-1185">Reference proteome</keyword>
<accession>A0A1H5GYJ0</accession>
<dbReference type="STRING" id="561176.SAMN04488561_0699"/>
<name>A0A1H5GYJ0_9ACTN</name>
<sequence>MNRTARLATSLAVLAAAVTLSGPPAASADVTEPLPRIAAGPDRTLVNTETGEAFRPRGFNYVRLTPMPSKPESPYHSTFEPGRYDPARADRALAELTMKGYDTVRIFVDPGNGQDNLIGRGHGLGHGNADLSPANAAYLDNLADFVRRAAGYGVYVLPSMDAFPQNGYYRDIIVGSPQPVNVDGRNRTFMYEGYIRAKEEYLRVFTVEMTRRLGDLMSTFLALQLDNEAYLHFTEAPFDRFSGTVTVAGRSYDMAVPAQRQAAADDAFVAYADRGVAAVKAVDPELMVTMGAFTNLAVEGRGFDGLSGRCAGGVRCTNPRYPVRVSAVTRRSDLDFFDIHTYLATGRTLAASLGSMEWGSVAGPVINGEFGTERRWFGGIDQARTALVAHQVGSCDYGISGWLYWTWDTDEDATQRRFFSGAESGGVIGSALAPRSRPDPCSTTVVRSESMTVFPLSAAERVKARPAFTGGSGTGVVTLTVGGEEYGRADQGSWRWHLVPSRDLPVGVPFDAVFRRYVDGRLRDQVTVRNVVLGQATATAGASCDRNCVR</sequence>
<dbReference type="SUPFAM" id="SSF51445">
    <property type="entry name" value="(Trans)glycosidases"/>
    <property type="match status" value="1"/>
</dbReference>
<dbReference type="Gene3D" id="3.20.20.80">
    <property type="entry name" value="Glycosidases"/>
    <property type="match status" value="1"/>
</dbReference>
<evidence type="ECO:0000313" key="3">
    <source>
        <dbReference type="Proteomes" id="UP000181980"/>
    </source>
</evidence>
<evidence type="ECO:0000256" key="1">
    <source>
        <dbReference type="SAM" id="SignalP"/>
    </source>
</evidence>
<dbReference type="InterPro" id="IPR017853">
    <property type="entry name" value="GH"/>
</dbReference>
<evidence type="ECO:0000313" key="2">
    <source>
        <dbReference type="EMBL" id="SEE20772.1"/>
    </source>
</evidence>
<feature type="signal peptide" evidence="1">
    <location>
        <begin position="1"/>
        <end position="28"/>
    </location>
</feature>
<organism evidence="2 3">
    <name type="scientific">Jiangella alba</name>
    <dbReference type="NCBI Taxonomy" id="561176"/>
    <lineage>
        <taxon>Bacteria</taxon>
        <taxon>Bacillati</taxon>
        <taxon>Actinomycetota</taxon>
        <taxon>Actinomycetes</taxon>
        <taxon>Jiangellales</taxon>
        <taxon>Jiangellaceae</taxon>
        <taxon>Jiangella</taxon>
    </lineage>
</organism>
<keyword evidence="1" id="KW-0732">Signal</keyword>
<reference evidence="3" key="1">
    <citation type="submission" date="2016-10" db="EMBL/GenBank/DDBJ databases">
        <authorList>
            <person name="Varghese N."/>
            <person name="Submissions S."/>
        </authorList>
    </citation>
    <scope>NUCLEOTIDE SEQUENCE [LARGE SCALE GENOMIC DNA]</scope>
    <source>
        <strain evidence="3">DSM 45237</strain>
    </source>
</reference>
<dbReference type="Proteomes" id="UP000181980">
    <property type="component" value="Unassembled WGS sequence"/>
</dbReference>
<evidence type="ECO:0008006" key="4">
    <source>
        <dbReference type="Google" id="ProtNLM"/>
    </source>
</evidence>
<dbReference type="AlphaFoldDB" id="A0A1H5GYJ0"/>
<dbReference type="RefSeq" id="WP_069110488.1">
    <property type="nucleotide sequence ID" value="NZ_FNUC01000003.1"/>
</dbReference>
<protein>
    <recommendedName>
        <fullName evidence="4">Cellulase (Glycosyl hydrolase family 5)</fullName>
    </recommendedName>
</protein>